<protein>
    <recommendedName>
        <fullName evidence="1">DAGKc domain-containing protein</fullName>
    </recommendedName>
</protein>
<dbReference type="InterPro" id="IPR017438">
    <property type="entry name" value="ATP-NAD_kinase_N"/>
</dbReference>
<dbReference type="SUPFAM" id="SSF111331">
    <property type="entry name" value="NAD kinase/diacylglycerol kinase-like"/>
    <property type="match status" value="1"/>
</dbReference>
<dbReference type="InterPro" id="IPR001206">
    <property type="entry name" value="Diacylglycerol_kinase_cat_dom"/>
</dbReference>
<dbReference type="GO" id="GO:0016301">
    <property type="term" value="F:kinase activity"/>
    <property type="evidence" value="ECO:0007669"/>
    <property type="project" value="InterPro"/>
</dbReference>
<sequence>MNFTGASIKHPHIGLITNPHSRRNRAALADIAATVAAHSDIHHRITQSIDDVHSTLREFASQGVDVVAINGGDGTTAQVFGALLDTSPFAKQPAVVLLPGGTTNMNAADAGMRGNLKRAVEKLCRWSAGKTCSVEQLSRPILRIEGAIGQDALYGMFFGTGSIIINGIEHCTSQIHRIGLTDEIGPGVTLLRAVWGILWGDPQFTAPVNVTLRLDEQDEASQKQVAILLVTSLERLFLGMRPWWGHEQQPLHSTWVEKPAQGLLRKLPGLLRGKPGAGTTTEKGYFSHNTRQLELDMDTIFTIDGELYQASREHGPIRVSHGGTIEFLKVSS</sequence>
<dbReference type="EMBL" id="UOFM01000362">
    <property type="protein sequence ID" value="VAW80577.1"/>
    <property type="molecule type" value="Genomic_DNA"/>
</dbReference>
<reference evidence="2" key="1">
    <citation type="submission" date="2018-06" db="EMBL/GenBank/DDBJ databases">
        <authorList>
            <person name="Zhirakovskaya E."/>
        </authorList>
    </citation>
    <scope>NUCLEOTIDE SEQUENCE</scope>
</reference>
<gene>
    <name evidence="2" type="ORF">MNBD_GAMMA14-1048</name>
</gene>
<evidence type="ECO:0000259" key="1">
    <source>
        <dbReference type="PROSITE" id="PS50146"/>
    </source>
</evidence>
<organism evidence="2">
    <name type="scientific">hydrothermal vent metagenome</name>
    <dbReference type="NCBI Taxonomy" id="652676"/>
    <lineage>
        <taxon>unclassified sequences</taxon>
        <taxon>metagenomes</taxon>
        <taxon>ecological metagenomes</taxon>
    </lineage>
</organism>
<proteinExistence type="predicted"/>
<dbReference type="AlphaFoldDB" id="A0A3B0YYY0"/>
<accession>A0A3B0YYY0</accession>
<dbReference type="InterPro" id="IPR016064">
    <property type="entry name" value="NAD/diacylglycerol_kinase_sf"/>
</dbReference>
<evidence type="ECO:0000313" key="2">
    <source>
        <dbReference type="EMBL" id="VAW80577.1"/>
    </source>
</evidence>
<dbReference type="PROSITE" id="PS50146">
    <property type="entry name" value="DAGK"/>
    <property type="match status" value="1"/>
</dbReference>
<name>A0A3B0YYY0_9ZZZZ</name>
<feature type="domain" description="DAGKc" evidence="1">
    <location>
        <begin position="8"/>
        <end position="104"/>
    </location>
</feature>
<dbReference type="Gene3D" id="3.40.50.10330">
    <property type="entry name" value="Probable inorganic polyphosphate/atp-NAD kinase, domain 1"/>
    <property type="match status" value="1"/>
</dbReference>
<dbReference type="Pfam" id="PF00781">
    <property type="entry name" value="DAGK_cat"/>
    <property type="match status" value="1"/>
</dbReference>